<name>A0A7Z0VIU1_9GAMM</name>
<dbReference type="Proteomes" id="UP000094769">
    <property type="component" value="Unassembled WGS sequence"/>
</dbReference>
<reference evidence="1 2" key="1">
    <citation type="submission" date="2016-06" db="EMBL/GenBank/DDBJ databases">
        <title>Genome sequence of endosymbiont of Candidatus Endolucinida thiodiazotropha.</title>
        <authorList>
            <person name="Poehlein A."/>
            <person name="Koenig S."/>
            <person name="Heiden S.E."/>
            <person name="Thuermer A."/>
            <person name="Voget S."/>
            <person name="Daniel R."/>
            <person name="Markert S."/>
            <person name="Gros O."/>
            <person name="Schweder T."/>
        </authorList>
    </citation>
    <scope>NUCLEOTIDE SEQUENCE [LARGE SCALE GENOMIC DNA]</scope>
    <source>
        <strain evidence="1 2">COS</strain>
    </source>
</reference>
<evidence type="ECO:0008006" key="3">
    <source>
        <dbReference type="Google" id="ProtNLM"/>
    </source>
</evidence>
<dbReference type="OrthoDB" id="5609008at2"/>
<evidence type="ECO:0000313" key="1">
    <source>
        <dbReference type="EMBL" id="ODJ86417.1"/>
    </source>
</evidence>
<gene>
    <name evidence="1" type="ORF">CODIS_33360</name>
</gene>
<protein>
    <recommendedName>
        <fullName evidence="3">IrrE N-terminal-like domain-containing protein</fullName>
    </recommendedName>
</protein>
<organism evidence="1 2">
    <name type="scientific">Candidatus Thiodiazotropha endolucinida</name>
    <dbReference type="NCBI Taxonomy" id="1655433"/>
    <lineage>
        <taxon>Bacteria</taxon>
        <taxon>Pseudomonadati</taxon>
        <taxon>Pseudomonadota</taxon>
        <taxon>Gammaproteobacteria</taxon>
        <taxon>Chromatiales</taxon>
        <taxon>Sedimenticolaceae</taxon>
        <taxon>Candidatus Thiodiazotropha</taxon>
    </lineage>
</organism>
<dbReference type="AlphaFoldDB" id="A0A7Z0VIU1"/>
<comment type="caution">
    <text evidence="1">The sequence shown here is derived from an EMBL/GenBank/DDBJ whole genome shotgun (WGS) entry which is preliminary data.</text>
</comment>
<evidence type="ECO:0000313" key="2">
    <source>
        <dbReference type="Proteomes" id="UP000094769"/>
    </source>
</evidence>
<accession>A0A7Z0VIU1</accession>
<dbReference type="EMBL" id="MARB01000022">
    <property type="protein sequence ID" value="ODJ86417.1"/>
    <property type="molecule type" value="Genomic_DNA"/>
</dbReference>
<sequence>MELCAVLLSWVFTLSDYHRVDNECPEMRMVSHSWLEEQACNGRSCKVLGWYPGDGDVVYLDDRMDLENNIFHTSVALHEIVHWLQGRQGAVLENCEQSIAAEREAYNIQSQFLVEYGTYYPVGSVVPMLRCEEPDEQQEG</sequence>
<proteinExistence type="predicted"/>
<dbReference type="RefSeq" id="WP_069127060.1">
    <property type="nucleotide sequence ID" value="NZ_MARB01000022.1"/>
</dbReference>
<keyword evidence="2" id="KW-1185">Reference proteome</keyword>